<sequence length="78" mass="9062">MSHSLPPSLYNNMYVLLQAEIRRLYDNKQLHIMKMHRSRFNLHLDPPGSVYLNALRWETLGVSLGGLMVRSLGLMLRP</sequence>
<comment type="caution">
    <text evidence="1">The sequence shown here is derived from an EMBL/GenBank/DDBJ whole genome shotgun (WGS) entry which is preliminary data.</text>
</comment>
<dbReference type="Gramene" id="mRNA:HanXRQr2_Chr12g0557751">
    <property type="protein sequence ID" value="CDS:HanXRQr2_Chr12g0557751.1"/>
    <property type="gene ID" value="HanXRQr2_Chr12g0557751"/>
</dbReference>
<gene>
    <name evidence="1" type="ORF">HanXRQr2_Chr12g0557751</name>
</gene>
<protein>
    <submittedName>
        <fullName evidence="1">Uncharacterized protein</fullName>
    </submittedName>
</protein>
<organism evidence="1 2">
    <name type="scientific">Helianthus annuus</name>
    <name type="common">Common sunflower</name>
    <dbReference type="NCBI Taxonomy" id="4232"/>
    <lineage>
        <taxon>Eukaryota</taxon>
        <taxon>Viridiplantae</taxon>
        <taxon>Streptophyta</taxon>
        <taxon>Embryophyta</taxon>
        <taxon>Tracheophyta</taxon>
        <taxon>Spermatophyta</taxon>
        <taxon>Magnoliopsida</taxon>
        <taxon>eudicotyledons</taxon>
        <taxon>Gunneridae</taxon>
        <taxon>Pentapetalae</taxon>
        <taxon>asterids</taxon>
        <taxon>campanulids</taxon>
        <taxon>Asterales</taxon>
        <taxon>Asteraceae</taxon>
        <taxon>Asteroideae</taxon>
        <taxon>Heliantheae alliance</taxon>
        <taxon>Heliantheae</taxon>
        <taxon>Helianthus</taxon>
    </lineage>
</organism>
<dbReference type="Proteomes" id="UP000215914">
    <property type="component" value="Unassembled WGS sequence"/>
</dbReference>
<evidence type="ECO:0000313" key="1">
    <source>
        <dbReference type="EMBL" id="KAF5779300.1"/>
    </source>
</evidence>
<keyword evidence="2" id="KW-1185">Reference proteome</keyword>
<evidence type="ECO:0000313" key="2">
    <source>
        <dbReference type="Proteomes" id="UP000215914"/>
    </source>
</evidence>
<dbReference type="EMBL" id="MNCJ02000327">
    <property type="protein sequence ID" value="KAF5779300.1"/>
    <property type="molecule type" value="Genomic_DNA"/>
</dbReference>
<proteinExistence type="predicted"/>
<accession>A0A9K3MXG0</accession>
<reference evidence="1" key="1">
    <citation type="journal article" date="2017" name="Nature">
        <title>The sunflower genome provides insights into oil metabolism, flowering and Asterid evolution.</title>
        <authorList>
            <person name="Badouin H."/>
            <person name="Gouzy J."/>
            <person name="Grassa C.J."/>
            <person name="Murat F."/>
            <person name="Staton S.E."/>
            <person name="Cottret L."/>
            <person name="Lelandais-Briere C."/>
            <person name="Owens G.L."/>
            <person name="Carrere S."/>
            <person name="Mayjonade B."/>
            <person name="Legrand L."/>
            <person name="Gill N."/>
            <person name="Kane N.C."/>
            <person name="Bowers J.E."/>
            <person name="Hubner S."/>
            <person name="Bellec A."/>
            <person name="Berard A."/>
            <person name="Berges H."/>
            <person name="Blanchet N."/>
            <person name="Boniface M.C."/>
            <person name="Brunel D."/>
            <person name="Catrice O."/>
            <person name="Chaidir N."/>
            <person name="Claudel C."/>
            <person name="Donnadieu C."/>
            <person name="Faraut T."/>
            <person name="Fievet G."/>
            <person name="Helmstetter N."/>
            <person name="King M."/>
            <person name="Knapp S.J."/>
            <person name="Lai Z."/>
            <person name="Le Paslier M.C."/>
            <person name="Lippi Y."/>
            <person name="Lorenzon L."/>
            <person name="Mandel J.R."/>
            <person name="Marage G."/>
            <person name="Marchand G."/>
            <person name="Marquand E."/>
            <person name="Bret-Mestries E."/>
            <person name="Morien E."/>
            <person name="Nambeesan S."/>
            <person name="Nguyen T."/>
            <person name="Pegot-Espagnet P."/>
            <person name="Pouilly N."/>
            <person name="Raftis F."/>
            <person name="Sallet E."/>
            <person name="Schiex T."/>
            <person name="Thomas J."/>
            <person name="Vandecasteele C."/>
            <person name="Vares D."/>
            <person name="Vear F."/>
            <person name="Vautrin S."/>
            <person name="Crespi M."/>
            <person name="Mangin B."/>
            <person name="Burke J.M."/>
            <person name="Salse J."/>
            <person name="Munos S."/>
            <person name="Vincourt P."/>
            <person name="Rieseberg L.H."/>
            <person name="Langlade N.B."/>
        </authorList>
    </citation>
    <scope>NUCLEOTIDE SEQUENCE</scope>
    <source>
        <tissue evidence="1">Leaves</tissue>
    </source>
</reference>
<dbReference type="AlphaFoldDB" id="A0A9K3MXG0"/>
<name>A0A9K3MXG0_HELAN</name>
<reference evidence="1" key="2">
    <citation type="submission" date="2020-06" db="EMBL/GenBank/DDBJ databases">
        <title>Helianthus annuus Genome sequencing and assembly Release 2.</title>
        <authorList>
            <person name="Gouzy J."/>
            <person name="Langlade N."/>
            <person name="Munos S."/>
        </authorList>
    </citation>
    <scope>NUCLEOTIDE SEQUENCE</scope>
    <source>
        <tissue evidence="1">Leaves</tissue>
    </source>
</reference>